<proteinExistence type="inferred from homology"/>
<evidence type="ECO:0000256" key="14">
    <source>
        <dbReference type="PIRSR" id="PIRSR000239-1"/>
    </source>
</evidence>
<keyword evidence="2" id="KW-0049">Antioxidant</keyword>
<dbReference type="InterPro" id="IPR050455">
    <property type="entry name" value="Tpx_Peroxidase_subfamily"/>
</dbReference>
<sequence>MTISRAGRADLLQGVPAVGDEAPDFELVNQYGEPVRLSALRGRNVVVVFFPFAFSGICTGELCEIRDNLAVFEDVNATVLGVSVDSKFAQRAYAEKEGYSFELLADFWPHGEVARQYGVFDAGTGMALRGTFIIDAAGIVRYVVVNPRGQARDLAEYRKALAGLGAA</sequence>
<evidence type="ECO:0000256" key="13">
    <source>
        <dbReference type="ARBA" id="ARBA00083736"/>
    </source>
</evidence>
<dbReference type="PROSITE" id="PS51352">
    <property type="entry name" value="THIOREDOXIN_2"/>
    <property type="match status" value="1"/>
</dbReference>
<comment type="subunit">
    <text evidence="9">Homodimer. Forms both dimers and octamers; a tightly-associated dimer and a ring-like octamer.</text>
</comment>
<evidence type="ECO:0000313" key="17">
    <source>
        <dbReference type="Proteomes" id="UP000182130"/>
    </source>
</evidence>
<evidence type="ECO:0000256" key="7">
    <source>
        <dbReference type="ARBA" id="ARBA00056930"/>
    </source>
</evidence>
<organism evidence="16 17">
    <name type="scientific">Arthrobacter cupressi</name>
    <dbReference type="NCBI Taxonomy" id="1045773"/>
    <lineage>
        <taxon>Bacteria</taxon>
        <taxon>Bacillati</taxon>
        <taxon>Actinomycetota</taxon>
        <taxon>Actinomycetes</taxon>
        <taxon>Micrococcales</taxon>
        <taxon>Micrococcaceae</taxon>
        <taxon>Arthrobacter</taxon>
    </lineage>
</organism>
<evidence type="ECO:0000256" key="4">
    <source>
        <dbReference type="ARBA" id="ARBA00023284"/>
    </source>
</evidence>
<evidence type="ECO:0000256" key="1">
    <source>
        <dbReference type="ARBA" id="ARBA00022559"/>
    </source>
</evidence>
<evidence type="ECO:0000256" key="5">
    <source>
        <dbReference type="ARBA" id="ARBA00032824"/>
    </source>
</evidence>
<comment type="catalytic activity">
    <reaction evidence="6">
        <text>[mycoredoxin]-L-dithiol + a hydroperoxide = [mycoredoxin]-L-disulfide + an alcohol + H2O</text>
        <dbReference type="Rhea" id="RHEA:62640"/>
        <dbReference type="Rhea" id="RHEA-COMP:16137"/>
        <dbReference type="Rhea" id="RHEA-COMP:16138"/>
        <dbReference type="ChEBI" id="CHEBI:15377"/>
        <dbReference type="ChEBI" id="CHEBI:29950"/>
        <dbReference type="ChEBI" id="CHEBI:30879"/>
        <dbReference type="ChEBI" id="CHEBI:35924"/>
        <dbReference type="ChEBI" id="CHEBI:50058"/>
        <dbReference type="EC" id="1.11.1.29"/>
    </reaction>
</comment>
<keyword evidence="17" id="KW-1185">Reference proteome</keyword>
<accession>A0A1G8UTH6</accession>
<gene>
    <name evidence="16" type="ORF">SAMN05216555_11287</name>
</gene>
<name>A0A1G8UTH6_9MICC</name>
<feature type="domain" description="Thioredoxin" evidence="15">
    <location>
        <begin position="16"/>
        <end position="166"/>
    </location>
</feature>
<dbReference type="PANTHER" id="PTHR43110:SF1">
    <property type="entry name" value="THIOL PEROXIDASE"/>
    <property type="match status" value="1"/>
</dbReference>
<evidence type="ECO:0000313" key="16">
    <source>
        <dbReference type="EMBL" id="SDJ56385.1"/>
    </source>
</evidence>
<dbReference type="CDD" id="cd03018">
    <property type="entry name" value="PRX_AhpE_like"/>
    <property type="match status" value="1"/>
</dbReference>
<dbReference type="GO" id="GO:0004601">
    <property type="term" value="F:peroxidase activity"/>
    <property type="evidence" value="ECO:0007669"/>
    <property type="project" value="UniProtKB-KW"/>
</dbReference>
<keyword evidence="3" id="KW-0560">Oxidoreductase</keyword>
<feature type="active site" description="Cysteine sulfenic acid (-SOH) intermediate; for peroxidase activity" evidence="14">
    <location>
        <position position="58"/>
    </location>
</feature>
<evidence type="ECO:0000256" key="11">
    <source>
        <dbReference type="ARBA" id="ARBA00068979"/>
    </source>
</evidence>
<dbReference type="FunFam" id="3.40.30.10:FF:000118">
    <property type="entry name" value="Peroxiredoxin AhpE"/>
    <property type="match status" value="1"/>
</dbReference>
<dbReference type="InterPro" id="IPR013766">
    <property type="entry name" value="Thioredoxin_domain"/>
</dbReference>
<keyword evidence="4" id="KW-0676">Redox-active center</keyword>
<comment type="similarity">
    <text evidence="8">Belongs to the peroxiredoxin family. AhpE subfamily.</text>
</comment>
<dbReference type="PANTHER" id="PTHR43110">
    <property type="entry name" value="THIOL PEROXIDASE"/>
    <property type="match status" value="1"/>
</dbReference>
<dbReference type="InterPro" id="IPR000866">
    <property type="entry name" value="AhpC/TSA"/>
</dbReference>
<evidence type="ECO:0000256" key="3">
    <source>
        <dbReference type="ARBA" id="ARBA00023002"/>
    </source>
</evidence>
<dbReference type="Proteomes" id="UP000182130">
    <property type="component" value="Unassembled WGS sequence"/>
</dbReference>
<dbReference type="STRING" id="1045773.SAMN05216555_11287"/>
<evidence type="ECO:0000256" key="8">
    <source>
        <dbReference type="ARBA" id="ARBA00060973"/>
    </source>
</evidence>
<dbReference type="AlphaFoldDB" id="A0A1G8UTH6"/>
<dbReference type="Pfam" id="PF00578">
    <property type="entry name" value="AhpC-TSA"/>
    <property type="match status" value="1"/>
</dbReference>
<comment type="function">
    <text evidence="7">Thiol-specific peroxidase that catalyzes the reduction of hydrogen peroxide and organic hydroperoxides to water and alcohols, respectively. Plays a role in cell protection against oxidative stress by detoxifying peroxides. May represent an important antioxidant defense against cytotoxic peroxides, especially peroxynitrite, which can be formed by activated macrophages during infection.</text>
</comment>
<protein>
    <recommendedName>
        <fullName evidence="11">Alkyl hydroperoxide reductase E</fullName>
        <ecNumber evidence="10">1.11.1.29</ecNumber>
    </recommendedName>
    <alternativeName>
        <fullName evidence="12">Mycoredoxin-dependent peroxiredoxin</fullName>
    </alternativeName>
    <alternativeName>
        <fullName evidence="13">Peroxiredoxin AhpE</fullName>
    </alternativeName>
    <alternativeName>
        <fullName evidence="5">Thioredoxin peroxidase</fullName>
    </alternativeName>
</protein>
<dbReference type="EC" id="1.11.1.29" evidence="10"/>
<evidence type="ECO:0000256" key="6">
    <source>
        <dbReference type="ARBA" id="ARBA00052774"/>
    </source>
</evidence>
<evidence type="ECO:0000256" key="12">
    <source>
        <dbReference type="ARBA" id="ARBA00082991"/>
    </source>
</evidence>
<evidence type="ECO:0000259" key="15">
    <source>
        <dbReference type="PROSITE" id="PS51352"/>
    </source>
</evidence>
<dbReference type="InterPro" id="IPR024706">
    <property type="entry name" value="Peroxiredoxin_AhpC-typ"/>
</dbReference>
<dbReference type="SUPFAM" id="SSF52833">
    <property type="entry name" value="Thioredoxin-like"/>
    <property type="match status" value="1"/>
</dbReference>
<keyword evidence="1" id="KW-0575">Peroxidase</keyword>
<evidence type="ECO:0000256" key="10">
    <source>
        <dbReference type="ARBA" id="ARBA00067009"/>
    </source>
</evidence>
<dbReference type="InterPro" id="IPR036249">
    <property type="entry name" value="Thioredoxin-like_sf"/>
</dbReference>
<dbReference type="Gene3D" id="3.40.30.10">
    <property type="entry name" value="Glutaredoxin"/>
    <property type="match status" value="1"/>
</dbReference>
<dbReference type="EMBL" id="FNEI01000012">
    <property type="protein sequence ID" value="SDJ56385.1"/>
    <property type="molecule type" value="Genomic_DNA"/>
</dbReference>
<evidence type="ECO:0000256" key="2">
    <source>
        <dbReference type="ARBA" id="ARBA00022862"/>
    </source>
</evidence>
<evidence type="ECO:0000256" key="9">
    <source>
        <dbReference type="ARBA" id="ARBA00065226"/>
    </source>
</evidence>
<reference evidence="17" key="1">
    <citation type="submission" date="2016-10" db="EMBL/GenBank/DDBJ databases">
        <authorList>
            <person name="Varghese N."/>
            <person name="Submissions S."/>
        </authorList>
    </citation>
    <scope>NUCLEOTIDE SEQUENCE [LARGE SCALE GENOMIC DNA]</scope>
    <source>
        <strain evidence="17">CGMCC 1.10783</strain>
    </source>
</reference>
<dbReference type="PIRSF" id="PIRSF000239">
    <property type="entry name" value="AHPC"/>
    <property type="match status" value="1"/>
</dbReference>